<protein>
    <submittedName>
        <fullName evidence="2">Uncharacterized protein</fullName>
    </submittedName>
</protein>
<evidence type="ECO:0000313" key="3">
    <source>
        <dbReference type="Proteomes" id="UP000182658"/>
    </source>
</evidence>
<dbReference type="EMBL" id="KV875107">
    <property type="protein sequence ID" value="OIW23337.1"/>
    <property type="molecule type" value="Genomic_DNA"/>
</dbReference>
<keyword evidence="3" id="KW-1185">Reference proteome</keyword>
<dbReference type="Proteomes" id="UP000182658">
    <property type="component" value="Unassembled WGS sequence"/>
</dbReference>
<feature type="region of interest" description="Disordered" evidence="1">
    <location>
        <begin position="308"/>
        <end position="340"/>
    </location>
</feature>
<dbReference type="AlphaFoldDB" id="A0A1J7IQF8"/>
<feature type="region of interest" description="Disordered" evidence="1">
    <location>
        <begin position="115"/>
        <end position="139"/>
    </location>
</feature>
<evidence type="ECO:0000256" key="1">
    <source>
        <dbReference type="SAM" id="MobiDB-lite"/>
    </source>
</evidence>
<gene>
    <name evidence="2" type="ORF">CONLIGDRAFT_649852</name>
</gene>
<accession>A0A1J7IQF8</accession>
<organism evidence="2 3">
    <name type="scientific">Coniochaeta ligniaria NRRL 30616</name>
    <dbReference type="NCBI Taxonomy" id="1408157"/>
    <lineage>
        <taxon>Eukaryota</taxon>
        <taxon>Fungi</taxon>
        <taxon>Dikarya</taxon>
        <taxon>Ascomycota</taxon>
        <taxon>Pezizomycotina</taxon>
        <taxon>Sordariomycetes</taxon>
        <taxon>Sordariomycetidae</taxon>
        <taxon>Coniochaetales</taxon>
        <taxon>Coniochaetaceae</taxon>
        <taxon>Coniochaeta</taxon>
    </lineage>
</organism>
<evidence type="ECO:0000313" key="2">
    <source>
        <dbReference type="EMBL" id="OIW23337.1"/>
    </source>
</evidence>
<proteinExistence type="predicted"/>
<reference evidence="2 3" key="1">
    <citation type="submission" date="2016-10" db="EMBL/GenBank/DDBJ databases">
        <title>Draft genome sequence of Coniochaeta ligniaria NRRL30616, a lignocellulolytic fungus for bioabatement of inhibitors in plant biomass hydrolysates.</title>
        <authorList>
            <consortium name="DOE Joint Genome Institute"/>
            <person name="Jimenez D.J."/>
            <person name="Hector R.E."/>
            <person name="Riley R."/>
            <person name="Sun H."/>
            <person name="Grigoriev I.V."/>
            <person name="Van Elsas J.D."/>
            <person name="Nichols N.N."/>
        </authorList>
    </citation>
    <scope>NUCLEOTIDE SEQUENCE [LARGE SCALE GENOMIC DNA]</scope>
    <source>
        <strain evidence="2 3">NRRL 30616</strain>
    </source>
</reference>
<name>A0A1J7IQF8_9PEZI</name>
<feature type="compositionally biased region" description="Polar residues" evidence="1">
    <location>
        <begin position="314"/>
        <end position="336"/>
    </location>
</feature>
<sequence length="533" mass="58419">MLKLISMGSPSFDASTKGLCLVQLLSLIFIDYEGEGMNLAFHSAPSLPVTFPSNFQFSSTPQYLSLSLSLFLETVRFHQPVASNYNPVPENSSRHHQKAKMAAFLDVPDLEIDGSSSDDDFCDESFTSDDLGGSDEEETNDTALKLPADRACEADNGLKSAGTRSMRKHPLPELNLLTLPASPTVNCESRLTYPPTSTSWADLVDEEEEFELISTGSPDLVHITSLPLTALGENRLSTSHSIPIAEAPTQSDEGSNATFRGAVVSLSDHQDRLEVVSWADLVDEEEEFDLIPANSPDLIHMPSSPLTALKETRPSTSHSISIAEAPTQSDEGSNAPSPGAVVSISDHQDRLQVVRQYAISTLAVLRTDEKRFQSQGQDLLSWLTSHCQTLEDLATRLMDSATCYTEDMICRLEAQMDDIEQAYGGDQDHMPPALGATSDRITDDRLHADSVKIAITHPQRQAAVSTVQGESAMSILRETAQAPVWNVIGRGSPLFRELMKMRLGRKVQEEQERRQGMGMDTDEEPLAMEVICH</sequence>
<dbReference type="InParanoid" id="A0A1J7IQF8"/>